<dbReference type="EMBL" id="AXCM01003098">
    <property type="status" value="NOT_ANNOTATED_CDS"/>
    <property type="molecule type" value="Genomic_DNA"/>
</dbReference>
<dbReference type="Proteomes" id="UP000075883">
    <property type="component" value="Unassembled WGS sequence"/>
</dbReference>
<keyword evidence="5" id="KW-1185">Reference proteome</keyword>
<dbReference type="PANTHER" id="PTHR43903">
    <property type="entry name" value="NEUROLIGIN"/>
    <property type="match status" value="1"/>
</dbReference>
<accession>A0A182MGJ5</accession>
<feature type="domain" description="Carboxylesterase type B" evidence="3">
    <location>
        <begin position="21"/>
        <end position="277"/>
    </location>
</feature>
<evidence type="ECO:0000259" key="3">
    <source>
        <dbReference type="Pfam" id="PF00135"/>
    </source>
</evidence>
<dbReference type="EMBL" id="AXCM01003100">
    <property type="status" value="NOT_ANNOTATED_CDS"/>
    <property type="molecule type" value="Genomic_DNA"/>
</dbReference>
<dbReference type="SUPFAM" id="SSF53474">
    <property type="entry name" value="alpha/beta-Hydrolases"/>
    <property type="match status" value="1"/>
</dbReference>
<dbReference type="InterPro" id="IPR051093">
    <property type="entry name" value="Neuroligin/BSAL"/>
</dbReference>
<reference evidence="4" key="2">
    <citation type="submission" date="2020-05" db="UniProtKB">
        <authorList>
            <consortium name="EnsemblMetazoa"/>
        </authorList>
    </citation>
    <scope>IDENTIFICATION</scope>
    <source>
        <strain evidence="4">A-37</strain>
    </source>
</reference>
<dbReference type="STRING" id="139723.A0A182MGJ5"/>
<dbReference type="AlphaFoldDB" id="A0A182MGJ5"/>
<evidence type="ECO:0000313" key="5">
    <source>
        <dbReference type="Proteomes" id="UP000075883"/>
    </source>
</evidence>
<reference evidence="5" key="1">
    <citation type="submission" date="2013-09" db="EMBL/GenBank/DDBJ databases">
        <title>The Genome Sequence of Anopheles culicifacies species A.</title>
        <authorList>
            <consortium name="The Broad Institute Genomics Platform"/>
            <person name="Neafsey D.E."/>
            <person name="Besansky N."/>
            <person name="Howell P."/>
            <person name="Walton C."/>
            <person name="Young S.K."/>
            <person name="Zeng Q."/>
            <person name="Gargeya S."/>
            <person name="Fitzgerald M."/>
            <person name="Haas B."/>
            <person name="Abouelleil A."/>
            <person name="Allen A.W."/>
            <person name="Alvarado L."/>
            <person name="Arachchi H.M."/>
            <person name="Berlin A.M."/>
            <person name="Chapman S.B."/>
            <person name="Gainer-Dewar J."/>
            <person name="Goldberg J."/>
            <person name="Griggs A."/>
            <person name="Gujja S."/>
            <person name="Hansen M."/>
            <person name="Howarth C."/>
            <person name="Imamovic A."/>
            <person name="Ireland A."/>
            <person name="Larimer J."/>
            <person name="McCowan C."/>
            <person name="Murphy C."/>
            <person name="Pearson M."/>
            <person name="Poon T.W."/>
            <person name="Priest M."/>
            <person name="Roberts A."/>
            <person name="Saif S."/>
            <person name="Shea T."/>
            <person name="Sisk P."/>
            <person name="Sykes S."/>
            <person name="Wortman J."/>
            <person name="Nusbaum C."/>
            <person name="Birren B."/>
        </authorList>
    </citation>
    <scope>NUCLEOTIDE SEQUENCE [LARGE SCALE GENOMIC DNA]</scope>
    <source>
        <strain evidence="5">A-37</strain>
    </source>
</reference>
<proteinExistence type="inferred from homology"/>
<dbReference type="EnsemblMetazoa" id="ACUA017764-RA">
    <property type="protein sequence ID" value="ACUA017764-PA"/>
    <property type="gene ID" value="ACUA017764"/>
</dbReference>
<dbReference type="InterPro" id="IPR002018">
    <property type="entry name" value="CarbesteraseB"/>
</dbReference>
<dbReference type="InterPro" id="IPR029058">
    <property type="entry name" value="AB_hydrolase_fold"/>
</dbReference>
<dbReference type="VEuPathDB" id="VectorBase:ACUA017764"/>
<comment type="similarity">
    <text evidence="1">Belongs to the type-B carboxylesterase/lipase family.</text>
</comment>
<protein>
    <recommendedName>
        <fullName evidence="3">Carboxylesterase type B domain-containing protein</fullName>
    </recommendedName>
</protein>
<dbReference type="EMBL" id="AXCM01003097">
    <property type="status" value="NOT_ANNOTATED_CDS"/>
    <property type="molecule type" value="Genomic_DNA"/>
</dbReference>
<name>A0A182MGJ5_9DIPT</name>
<feature type="domain" description="Carboxylesterase type B" evidence="3">
    <location>
        <begin position="279"/>
        <end position="377"/>
    </location>
</feature>
<dbReference type="EMBL" id="AXCM01003099">
    <property type="status" value="NOT_ANNOTATED_CDS"/>
    <property type="molecule type" value="Genomic_DNA"/>
</dbReference>
<organism evidence="4 5">
    <name type="scientific">Anopheles culicifacies</name>
    <dbReference type="NCBI Taxonomy" id="139723"/>
    <lineage>
        <taxon>Eukaryota</taxon>
        <taxon>Metazoa</taxon>
        <taxon>Ecdysozoa</taxon>
        <taxon>Arthropoda</taxon>
        <taxon>Hexapoda</taxon>
        <taxon>Insecta</taxon>
        <taxon>Pterygota</taxon>
        <taxon>Neoptera</taxon>
        <taxon>Endopterygota</taxon>
        <taxon>Diptera</taxon>
        <taxon>Nematocera</taxon>
        <taxon>Culicoidea</taxon>
        <taxon>Culicidae</taxon>
        <taxon>Anophelinae</taxon>
        <taxon>Anopheles</taxon>
        <taxon>culicifacies species complex</taxon>
    </lineage>
</organism>
<evidence type="ECO:0000256" key="2">
    <source>
        <dbReference type="ARBA" id="ARBA00023180"/>
    </source>
</evidence>
<dbReference type="Pfam" id="PF00135">
    <property type="entry name" value="COesterase"/>
    <property type="match status" value="2"/>
</dbReference>
<sequence length="405" mass="45099">MIENPHTAADSKLCDFSNAKGFLKTRASLSPGSGGNLGLMDIILALHWVRDNIATFGGDPKRITIVGHDTGAALANLVLISKSGKGLVQRAILLSGSALSPWALIPDPDAVRLEVSQQMACHLVPGRNGRKPSTDDITECLRDKPIEALMGVRLTSVRFMPSWGPFLPLEDSLDPEFAMEHSGEGFITSELMLGMSTTESYNDFSASDIQYGLEEDQRNRLLRTYIRNAFTFHLNEIFSAVRNEYTDWDKPIQHPINIRDSTMEALSDGHTVAPIIKRLGSVRGEELPYIFGLPLVQGGPAFPQNFSRQDMGVNEAVLNFVTNFCKTGDPNEAGHQQAPPLHPDYGTAKERTRFRLITWETYETTTQQYLSICKYRKELEYPYQKGVTLLNNANATPWNIETPKR</sequence>
<evidence type="ECO:0000313" key="4">
    <source>
        <dbReference type="EnsemblMetazoa" id="ACUA017764-PA"/>
    </source>
</evidence>
<evidence type="ECO:0000256" key="1">
    <source>
        <dbReference type="ARBA" id="ARBA00005964"/>
    </source>
</evidence>
<keyword evidence="2" id="KW-0325">Glycoprotein</keyword>
<dbReference type="Gene3D" id="3.40.50.1820">
    <property type="entry name" value="alpha/beta hydrolase"/>
    <property type="match status" value="1"/>
</dbReference>